<dbReference type="KEGG" id="acan:ACA1_038450"/>
<feature type="region of interest" description="Disordered" evidence="1">
    <location>
        <begin position="163"/>
        <end position="189"/>
    </location>
</feature>
<dbReference type="SUPFAM" id="SSF52540">
    <property type="entry name" value="P-loop containing nucleoside triphosphate hydrolases"/>
    <property type="match status" value="1"/>
</dbReference>
<keyword evidence="3" id="KW-1185">Reference proteome</keyword>
<gene>
    <name evidence="2" type="ORF">ACA1_038450</name>
</gene>
<dbReference type="EMBL" id="KB008087">
    <property type="protein sequence ID" value="ELR13660.1"/>
    <property type="molecule type" value="Genomic_DNA"/>
</dbReference>
<dbReference type="Gene3D" id="3.40.50.300">
    <property type="entry name" value="P-loop containing nucleotide triphosphate hydrolases"/>
    <property type="match status" value="1"/>
</dbReference>
<dbReference type="AlphaFoldDB" id="L8GKS3"/>
<feature type="region of interest" description="Disordered" evidence="1">
    <location>
        <begin position="69"/>
        <end position="88"/>
    </location>
</feature>
<evidence type="ECO:0000313" key="2">
    <source>
        <dbReference type="EMBL" id="ELR13660.1"/>
    </source>
</evidence>
<feature type="region of interest" description="Disordered" evidence="1">
    <location>
        <begin position="101"/>
        <end position="136"/>
    </location>
</feature>
<name>L8GKS3_ACACF</name>
<dbReference type="Proteomes" id="UP000011083">
    <property type="component" value="Unassembled WGS sequence"/>
</dbReference>
<dbReference type="RefSeq" id="XP_004335673.1">
    <property type="nucleotide sequence ID" value="XM_004335625.1"/>
</dbReference>
<evidence type="ECO:0000256" key="1">
    <source>
        <dbReference type="SAM" id="MobiDB-lite"/>
    </source>
</evidence>
<reference evidence="2 3" key="1">
    <citation type="journal article" date="2013" name="Genome Biol.">
        <title>Genome of Acanthamoeba castellanii highlights extensive lateral gene transfer and early evolution of tyrosine kinase signaling.</title>
        <authorList>
            <person name="Clarke M."/>
            <person name="Lohan A.J."/>
            <person name="Liu B."/>
            <person name="Lagkouvardos I."/>
            <person name="Roy S."/>
            <person name="Zafar N."/>
            <person name="Bertelli C."/>
            <person name="Schilde C."/>
            <person name="Kianianmomeni A."/>
            <person name="Burglin T.R."/>
            <person name="Frech C."/>
            <person name="Turcotte B."/>
            <person name="Kopec K.O."/>
            <person name="Synnott J.M."/>
            <person name="Choo C."/>
            <person name="Paponov I."/>
            <person name="Finkler A."/>
            <person name="Soon Heng Tan C."/>
            <person name="Hutchins A.P."/>
            <person name="Weinmeier T."/>
            <person name="Rattei T."/>
            <person name="Chu J.S."/>
            <person name="Gimenez G."/>
            <person name="Irimia M."/>
            <person name="Rigden D.J."/>
            <person name="Fitzpatrick D.A."/>
            <person name="Lorenzo-Morales J."/>
            <person name="Bateman A."/>
            <person name="Chiu C.H."/>
            <person name="Tang P."/>
            <person name="Hegemann P."/>
            <person name="Fromm H."/>
            <person name="Raoult D."/>
            <person name="Greub G."/>
            <person name="Miranda-Saavedra D."/>
            <person name="Chen N."/>
            <person name="Nash P."/>
            <person name="Ginger M.L."/>
            <person name="Horn M."/>
            <person name="Schaap P."/>
            <person name="Caler L."/>
            <person name="Loftus B."/>
        </authorList>
    </citation>
    <scope>NUCLEOTIDE SEQUENCE [LARGE SCALE GENOMIC DNA]</scope>
    <source>
        <strain evidence="2 3">Neff</strain>
    </source>
</reference>
<evidence type="ECO:0000313" key="3">
    <source>
        <dbReference type="Proteomes" id="UP000011083"/>
    </source>
</evidence>
<accession>L8GKS3</accession>
<dbReference type="InterPro" id="IPR027417">
    <property type="entry name" value="P-loop_NTPase"/>
</dbReference>
<dbReference type="GeneID" id="14914223"/>
<feature type="compositionally biased region" description="Acidic residues" evidence="1">
    <location>
        <begin position="72"/>
        <end position="88"/>
    </location>
</feature>
<protein>
    <submittedName>
        <fullName evidence="2">Uncharacterized protein</fullName>
    </submittedName>
</protein>
<sequence length="442" mass="48829">MVEVELPEEVELRILALDRSLWESIFESEFGCAAAAVVMENLWCPSPDHAPIDEWFWWCTRLQCPHPHEDHSDYDEASAENLPDENDEDPGWLHDYVLSLTASPPSSSSSSPRHEEGGVNGSRASKRPRLTSSSSSGVVDEVPWAKVFKDHYILRHRWLHGCDPRPRRDAPENGEAVEGEGKGDAEQWPDPSRIVRVVVTGTRSSGKSSILRALLAHDQQDQVNEARPVNVIVVEVWGVRVVLLEVKRAHGWQGKLFNGASVDGVMFVVDAEDFAPFVGRAMLEVTDEAFGRLEAIYKLFHGVAGEAHAAALAAVVCVNRIDRALATVGARGERGVQPPDLIEVVERKLRLGMLQHCSWYSGARVSAMATSVGAVSDGGLCRAAVEAFVRNWTSVLHRELCGWTNDEWDTSWIERTFELQALAEAEAEAERAGAMAETLLLE</sequence>
<organism evidence="2 3">
    <name type="scientific">Acanthamoeba castellanii (strain ATCC 30010 / Neff)</name>
    <dbReference type="NCBI Taxonomy" id="1257118"/>
    <lineage>
        <taxon>Eukaryota</taxon>
        <taxon>Amoebozoa</taxon>
        <taxon>Discosea</taxon>
        <taxon>Longamoebia</taxon>
        <taxon>Centramoebida</taxon>
        <taxon>Acanthamoebidae</taxon>
        <taxon>Acanthamoeba</taxon>
    </lineage>
</organism>
<proteinExistence type="predicted"/>
<dbReference type="VEuPathDB" id="AmoebaDB:ACA1_038450"/>